<dbReference type="STRING" id="1283841.A0A084QGT5"/>
<keyword evidence="4" id="KW-0812">Transmembrane</keyword>
<dbReference type="InterPro" id="IPR044855">
    <property type="entry name" value="CoA-Trfase_III_dom3_sf"/>
</dbReference>
<dbReference type="InParanoid" id="A0A084QGT5"/>
<dbReference type="HOGENOM" id="CLU_012354_0_0_1"/>
<dbReference type="Gene3D" id="3.30.1540.10">
    <property type="entry name" value="formyl-coa transferase, domain 3"/>
    <property type="match status" value="1"/>
</dbReference>
<evidence type="ECO:0000313" key="5">
    <source>
        <dbReference type="EMBL" id="KFA63170.1"/>
    </source>
</evidence>
<dbReference type="Proteomes" id="UP000028524">
    <property type="component" value="Unassembled WGS sequence"/>
</dbReference>
<evidence type="ECO:0000256" key="3">
    <source>
        <dbReference type="SAM" id="MobiDB-lite"/>
    </source>
</evidence>
<dbReference type="PANTHER" id="PTHR48207">
    <property type="entry name" value="SUCCINATE--HYDROXYMETHYLGLUTARATE COA-TRANSFERASE"/>
    <property type="match status" value="1"/>
</dbReference>
<proteinExistence type="inferred from homology"/>
<evidence type="ECO:0000313" key="6">
    <source>
        <dbReference type="Proteomes" id="UP000028524"/>
    </source>
</evidence>
<keyword evidence="4" id="KW-0472">Membrane</keyword>
<dbReference type="InterPro" id="IPR050483">
    <property type="entry name" value="CoA-transferase_III_domain"/>
</dbReference>
<feature type="transmembrane region" description="Helical" evidence="4">
    <location>
        <begin position="54"/>
        <end position="73"/>
    </location>
</feature>
<keyword evidence="2" id="KW-0808">Transferase</keyword>
<dbReference type="InterPro" id="IPR023606">
    <property type="entry name" value="CoA-Trfase_III_dom_1_sf"/>
</dbReference>
<dbReference type="OMA" id="CAHEARL"/>
<feature type="compositionally biased region" description="Low complexity" evidence="3">
    <location>
        <begin position="641"/>
        <end position="652"/>
    </location>
</feature>
<dbReference type="SUPFAM" id="SSF89796">
    <property type="entry name" value="CoA-transferase family III (CaiB/BaiF)"/>
    <property type="match status" value="1"/>
</dbReference>
<evidence type="ECO:0000256" key="2">
    <source>
        <dbReference type="ARBA" id="ARBA00022679"/>
    </source>
</evidence>
<dbReference type="PANTHER" id="PTHR48207:SF3">
    <property type="entry name" value="SUCCINATE--HYDROXYMETHYLGLUTARATE COA-TRANSFERASE"/>
    <property type="match status" value="1"/>
</dbReference>
<comment type="similarity">
    <text evidence="1">Belongs to the CoA-transferase III family.</text>
</comment>
<protein>
    <submittedName>
        <fullName evidence="5">Uncharacterized protein</fullName>
    </submittedName>
</protein>
<feature type="compositionally biased region" description="Basic and acidic residues" evidence="3">
    <location>
        <begin position="464"/>
        <end position="474"/>
    </location>
</feature>
<gene>
    <name evidence="5" type="ORF">S40285_03267</name>
</gene>
<sequence>MSTTIARSLRSFACQNHHSLLRNSISRHARRCYSAPARGNLPLEGYRVLDMTRVLAGVGALIHFPISIVLTVFEPYCTQILGDLGAEVIKVEHPVRGDDTRAWGPPYAKYQADSNVEGPGESAYFLGMAFVLMVVKVNRNKKSLALSFQHQEGVDILHGLVAKCDILVENYLPGTLKKYSMDYETLRAINPSLIYASITGYGQTGPYSSRAGYDVMVEAEFGLMHITGARDGPPVKVGVAVTDLTTGLYTSNSIMAALLSRARTGRGQHLDVALSDCQTATLANIASSCLISGQKDSGRWGTAHPSIVPYRSFKTKDGDVLFGGGNDRLFGILAAGLGQPQWTEDPKFRTNADRVANRQELEDMIEVLSQQKTTAEWLEVFEGKGMPYAAVNDVQQTLNHEHTKARNMVIDVEHDTCGPIKMVNTPVKYSESQPAVRSPPPMLGQHTDEVLREHLACAHEARLNSEMEDSKQAEEPGQMDTSRHNQPGVLRLPQNGADQPPTEGVGEAQSASTANARLPYMQQFSTTTSFILSRLKSGSGSLNSALSTLSESGVQPSKDAYEDARNRLVQTMNTSLAMPLRVPGRKESDLPAVEQTDPGTNGPGTPQSGTKRKRSNGPELVDFTQSTISFPIPPPLAPATAKAAAVPAAQPAQVSAGDFKAKKRSRLEEEDPDRRHEIEQLRVRRLSKLPAGVVPPKAELVGFGAGSASDRLRTEYFLRKRKTELLNILSFCDQLQPQLLADILVSVSKRHPDLPIFDSPDWEAELKGTSRSNPSTTALASSKSRQSLQPTKPKQKSKAVKKLLKPSRTIEVQEEVLPETEDALPATWRRAGEGLYARLVPEVEDRKFLIDDNDEEAFSQFMVDKLGKQIVEPV</sequence>
<reference evidence="5 6" key="1">
    <citation type="journal article" date="2014" name="BMC Genomics">
        <title>Comparative genome sequencing reveals chemotype-specific gene clusters in the toxigenic black mold Stachybotrys.</title>
        <authorList>
            <person name="Semeiks J."/>
            <person name="Borek D."/>
            <person name="Otwinowski Z."/>
            <person name="Grishin N.V."/>
        </authorList>
    </citation>
    <scope>NUCLEOTIDE SEQUENCE [LARGE SCALE GENOMIC DNA]</scope>
    <source>
        <strain evidence="5 6">IBT 40285</strain>
    </source>
</reference>
<organism evidence="5 6">
    <name type="scientific">Stachybotrys chlorohalonatus (strain IBT 40285)</name>
    <dbReference type="NCBI Taxonomy" id="1283841"/>
    <lineage>
        <taxon>Eukaryota</taxon>
        <taxon>Fungi</taxon>
        <taxon>Dikarya</taxon>
        <taxon>Ascomycota</taxon>
        <taxon>Pezizomycotina</taxon>
        <taxon>Sordariomycetes</taxon>
        <taxon>Hypocreomycetidae</taxon>
        <taxon>Hypocreales</taxon>
        <taxon>Stachybotryaceae</taxon>
        <taxon>Stachybotrys</taxon>
    </lineage>
</organism>
<feature type="compositionally biased region" description="Polar residues" evidence="3">
    <location>
        <begin position="597"/>
        <end position="609"/>
    </location>
</feature>
<dbReference type="OrthoDB" id="5863171at2759"/>
<dbReference type="EMBL" id="KL660754">
    <property type="protein sequence ID" value="KFA63170.1"/>
    <property type="molecule type" value="Genomic_DNA"/>
</dbReference>
<accession>A0A084QGT5</accession>
<feature type="region of interest" description="Disordered" evidence="3">
    <location>
        <begin position="464"/>
        <end position="512"/>
    </location>
</feature>
<dbReference type="Gene3D" id="3.40.50.10540">
    <property type="entry name" value="Crotonobetainyl-coa:carnitine coa-transferase, domain 1"/>
    <property type="match status" value="1"/>
</dbReference>
<dbReference type="GO" id="GO:0005739">
    <property type="term" value="C:mitochondrion"/>
    <property type="evidence" value="ECO:0007669"/>
    <property type="project" value="TreeGrafter"/>
</dbReference>
<feature type="region of interest" description="Disordered" evidence="3">
    <location>
        <begin position="641"/>
        <end position="676"/>
    </location>
</feature>
<feature type="region of interest" description="Disordered" evidence="3">
    <location>
        <begin position="765"/>
        <end position="800"/>
    </location>
</feature>
<keyword evidence="4" id="KW-1133">Transmembrane helix</keyword>
<feature type="region of interest" description="Disordered" evidence="3">
    <location>
        <begin position="574"/>
        <end position="618"/>
    </location>
</feature>
<dbReference type="InterPro" id="IPR003673">
    <property type="entry name" value="CoA-Trfase_fam_III"/>
</dbReference>
<dbReference type="Pfam" id="PF02515">
    <property type="entry name" value="CoA_transf_3"/>
    <property type="match status" value="1"/>
</dbReference>
<keyword evidence="6" id="KW-1185">Reference proteome</keyword>
<dbReference type="GO" id="GO:0047369">
    <property type="term" value="F:succinate-hydroxymethylglutarate CoA-transferase activity"/>
    <property type="evidence" value="ECO:0007669"/>
    <property type="project" value="TreeGrafter"/>
</dbReference>
<evidence type="ECO:0000256" key="4">
    <source>
        <dbReference type="SAM" id="Phobius"/>
    </source>
</evidence>
<name>A0A084QGT5_STAC4</name>
<evidence type="ECO:0000256" key="1">
    <source>
        <dbReference type="ARBA" id="ARBA00008383"/>
    </source>
</evidence>
<dbReference type="AlphaFoldDB" id="A0A084QGT5"/>
<feature type="compositionally biased region" description="Polar residues" evidence="3">
    <location>
        <begin position="769"/>
        <end position="790"/>
    </location>
</feature>